<gene>
    <name evidence="4" type="ORF">PYCCODRAFT_1447422</name>
</gene>
<reference evidence="4 5" key="1">
    <citation type="journal article" date="2015" name="Biotechnol. Biofuels">
        <title>Enhanced degradation of softwood versus hardwood by the white-rot fungus Pycnoporus coccineus.</title>
        <authorList>
            <person name="Couturier M."/>
            <person name="Navarro D."/>
            <person name="Chevret D."/>
            <person name="Henrissat B."/>
            <person name="Piumi F."/>
            <person name="Ruiz-Duenas F.J."/>
            <person name="Martinez A.T."/>
            <person name="Grigoriev I.V."/>
            <person name="Riley R."/>
            <person name="Lipzen A."/>
            <person name="Berrin J.G."/>
            <person name="Master E.R."/>
            <person name="Rosso M.N."/>
        </authorList>
    </citation>
    <scope>NUCLEOTIDE SEQUENCE [LARGE SCALE GENOMIC DNA]</scope>
    <source>
        <strain evidence="4 5">BRFM310</strain>
    </source>
</reference>
<feature type="transmembrane region" description="Helical" evidence="2">
    <location>
        <begin position="159"/>
        <end position="183"/>
    </location>
</feature>
<keyword evidence="2" id="KW-0472">Membrane</keyword>
<dbReference type="Proteomes" id="UP000193067">
    <property type="component" value="Unassembled WGS sequence"/>
</dbReference>
<evidence type="ECO:0000256" key="2">
    <source>
        <dbReference type="SAM" id="Phobius"/>
    </source>
</evidence>
<dbReference type="Pfam" id="PF20152">
    <property type="entry name" value="DUF6534"/>
    <property type="match status" value="1"/>
</dbReference>
<dbReference type="OrthoDB" id="2535105at2759"/>
<feature type="region of interest" description="Disordered" evidence="1">
    <location>
        <begin position="285"/>
        <end position="317"/>
    </location>
</feature>
<dbReference type="AlphaFoldDB" id="A0A1Y2IBR1"/>
<evidence type="ECO:0000256" key="1">
    <source>
        <dbReference type="SAM" id="MobiDB-lite"/>
    </source>
</evidence>
<name>A0A1Y2IBR1_TRAC3</name>
<evidence type="ECO:0000313" key="4">
    <source>
        <dbReference type="EMBL" id="OSC98537.1"/>
    </source>
</evidence>
<organism evidence="4 5">
    <name type="scientific">Trametes coccinea (strain BRFM310)</name>
    <name type="common">Pycnoporus coccineus</name>
    <dbReference type="NCBI Taxonomy" id="1353009"/>
    <lineage>
        <taxon>Eukaryota</taxon>
        <taxon>Fungi</taxon>
        <taxon>Dikarya</taxon>
        <taxon>Basidiomycota</taxon>
        <taxon>Agaricomycotina</taxon>
        <taxon>Agaricomycetes</taxon>
        <taxon>Polyporales</taxon>
        <taxon>Polyporaceae</taxon>
        <taxon>Trametes</taxon>
    </lineage>
</organism>
<keyword evidence="5" id="KW-1185">Reference proteome</keyword>
<dbReference type="PANTHER" id="PTHR40465">
    <property type="entry name" value="CHROMOSOME 1, WHOLE GENOME SHOTGUN SEQUENCE"/>
    <property type="match status" value="1"/>
</dbReference>
<evidence type="ECO:0000313" key="5">
    <source>
        <dbReference type="Proteomes" id="UP000193067"/>
    </source>
</evidence>
<accession>A0A1Y2IBR1</accession>
<dbReference type="InterPro" id="IPR045339">
    <property type="entry name" value="DUF6534"/>
</dbReference>
<dbReference type="STRING" id="1353009.A0A1Y2IBR1"/>
<feature type="compositionally biased region" description="Basic and acidic residues" evidence="1">
    <location>
        <begin position="306"/>
        <end position="317"/>
    </location>
</feature>
<keyword evidence="2" id="KW-0812">Transmembrane</keyword>
<proteinExistence type="predicted"/>
<feature type="transmembrane region" description="Helical" evidence="2">
    <location>
        <begin position="35"/>
        <end position="57"/>
    </location>
</feature>
<dbReference type="PANTHER" id="PTHR40465:SF1">
    <property type="entry name" value="DUF6534 DOMAIN-CONTAINING PROTEIN"/>
    <property type="match status" value="1"/>
</dbReference>
<sequence length="317" mass="34616">MDTQDPRPRLSHDQPTAGLASLSLPTQIPSLSDTYGALFIGMCLSILLYGVTVHQVYRYFRLYPKDRIAMKATTLHTIMPIHICYYHLVTNYFNPGALLTDTCVCSVKQVVAMTLCQGFYVRRVYIFGPELRSLVALAIVLLLAEFALTVQAFEGHQWLVAVIYGLAVAIDAIVTGVLIVVLLKSQVASISCILALMNFYSSSTDSLIQTLALTKSGNMVYVAMGAVATKLYANSVLAVLNSRRSLAERAMNGFTANTLQLEGNLQPATSTVIFGRNNSQRVTVSLPPLTENPEHSATRATSESEDTVREITGDNKV</sequence>
<feature type="transmembrane region" description="Helical" evidence="2">
    <location>
        <begin position="219"/>
        <end position="240"/>
    </location>
</feature>
<feature type="domain" description="DUF6534" evidence="3">
    <location>
        <begin position="167"/>
        <end position="245"/>
    </location>
</feature>
<evidence type="ECO:0000259" key="3">
    <source>
        <dbReference type="Pfam" id="PF20152"/>
    </source>
</evidence>
<keyword evidence="2" id="KW-1133">Transmembrane helix</keyword>
<dbReference type="EMBL" id="KZ084137">
    <property type="protein sequence ID" value="OSC98537.1"/>
    <property type="molecule type" value="Genomic_DNA"/>
</dbReference>
<feature type="transmembrane region" description="Helical" evidence="2">
    <location>
        <begin position="131"/>
        <end position="153"/>
    </location>
</feature>
<protein>
    <recommendedName>
        <fullName evidence="3">DUF6534 domain-containing protein</fullName>
    </recommendedName>
</protein>
<feature type="transmembrane region" description="Helical" evidence="2">
    <location>
        <begin position="190"/>
        <end position="213"/>
    </location>
</feature>